<evidence type="ECO:0000256" key="1">
    <source>
        <dbReference type="ARBA" id="ARBA00009199"/>
    </source>
</evidence>
<dbReference type="InterPro" id="IPR020556">
    <property type="entry name" value="Amidase_CS"/>
</dbReference>
<dbReference type="EMBL" id="CP048788">
    <property type="protein sequence ID" value="QJF52586.1"/>
    <property type="molecule type" value="Genomic_DNA"/>
</dbReference>
<evidence type="ECO:0000259" key="3">
    <source>
        <dbReference type="Pfam" id="PF01425"/>
    </source>
</evidence>
<dbReference type="PANTHER" id="PTHR11895">
    <property type="entry name" value="TRANSAMIDASE"/>
    <property type="match status" value="1"/>
</dbReference>
<protein>
    <submittedName>
        <fullName evidence="4">Amidase</fullName>
    </submittedName>
</protein>
<feature type="region of interest" description="Disordered" evidence="2">
    <location>
        <begin position="25"/>
        <end position="47"/>
    </location>
</feature>
<name>A0A858T080_9RHOB</name>
<evidence type="ECO:0000256" key="2">
    <source>
        <dbReference type="SAM" id="MobiDB-lite"/>
    </source>
</evidence>
<comment type="similarity">
    <text evidence="1">Belongs to the amidase family.</text>
</comment>
<feature type="domain" description="Amidase" evidence="3">
    <location>
        <begin position="2"/>
        <end position="350"/>
    </location>
</feature>
<dbReference type="PROSITE" id="PS00571">
    <property type="entry name" value="AMIDASES"/>
    <property type="match status" value="1"/>
</dbReference>
<reference evidence="4 5" key="1">
    <citation type="submission" date="2020-02" db="EMBL/GenBank/DDBJ databases">
        <title>Genome sequence of Roseobacter ponti.</title>
        <authorList>
            <person name="Hollensteiner J."/>
            <person name="Schneider D."/>
            <person name="Poehlein A."/>
            <person name="Daniel R."/>
        </authorList>
    </citation>
    <scope>NUCLEOTIDE SEQUENCE [LARGE SCALE GENOMIC DNA]</scope>
    <source>
        <strain evidence="4 5">DSM 106830</strain>
    </source>
</reference>
<dbReference type="AlphaFoldDB" id="A0A858T080"/>
<dbReference type="InterPro" id="IPR023631">
    <property type="entry name" value="Amidase_dom"/>
</dbReference>
<dbReference type="InterPro" id="IPR000120">
    <property type="entry name" value="Amidase"/>
</dbReference>
<gene>
    <name evidence="4" type="ORF">G3256_16115</name>
</gene>
<dbReference type="Proteomes" id="UP000503308">
    <property type="component" value="Chromosome"/>
</dbReference>
<dbReference type="KEGG" id="rpon:G3256_16115"/>
<keyword evidence="5" id="KW-1185">Reference proteome</keyword>
<evidence type="ECO:0000313" key="4">
    <source>
        <dbReference type="EMBL" id="QJF52586.1"/>
    </source>
</evidence>
<dbReference type="GO" id="GO:0003824">
    <property type="term" value="F:catalytic activity"/>
    <property type="evidence" value="ECO:0007669"/>
    <property type="project" value="InterPro"/>
</dbReference>
<organism evidence="4 5">
    <name type="scientific">Roseobacter ponti</name>
    <dbReference type="NCBI Taxonomy" id="1891787"/>
    <lineage>
        <taxon>Bacteria</taxon>
        <taxon>Pseudomonadati</taxon>
        <taxon>Pseudomonadota</taxon>
        <taxon>Alphaproteobacteria</taxon>
        <taxon>Rhodobacterales</taxon>
        <taxon>Roseobacteraceae</taxon>
        <taxon>Roseobacter</taxon>
    </lineage>
</organism>
<dbReference type="PANTHER" id="PTHR11895:SF7">
    <property type="entry name" value="GLUTAMYL-TRNA(GLN) AMIDOTRANSFERASE SUBUNIT A, MITOCHONDRIAL"/>
    <property type="match status" value="1"/>
</dbReference>
<dbReference type="SUPFAM" id="SSF75304">
    <property type="entry name" value="Amidase signature (AS) enzymes"/>
    <property type="match status" value="1"/>
</dbReference>
<dbReference type="InterPro" id="IPR036928">
    <property type="entry name" value="AS_sf"/>
</dbReference>
<accession>A0A858T080</accession>
<sequence>MLVKAGFSLLGKTNVPEFGFNVVTEPVSTGPTRDPNDLSRSPGGSSGGSAAAVAAGIVPLAHAGDGAGSIRIPAAFCGLIGLKPSRGLMPIGPARSEVWEGAVVHHVITKTVRDSAAVLDHTAGASVGDLFANSCIPERGFLKSIDTPPEKLRVGTYTAHPFGGHVDAENVAAVELMAQTLDRLGHHVEPLNKPPDLGKMAASFETMASVHCKADLDRLSNSTPMAEAFEAGTLEMMRRGSGISAENYVFSMRILREEVRRYLNWFATYDVLLTPVSAIRRPLIGASLTSQNTLTDRSFFQRIFQEAAPFSFVANVTGQPSLALPALRSDPVASSGSILTAMPGRDDLLLAMAHQVETIA</sequence>
<evidence type="ECO:0000313" key="5">
    <source>
        <dbReference type="Proteomes" id="UP000503308"/>
    </source>
</evidence>
<dbReference type="Pfam" id="PF01425">
    <property type="entry name" value="Amidase"/>
    <property type="match status" value="1"/>
</dbReference>
<proteinExistence type="inferred from homology"/>
<dbReference type="Gene3D" id="3.90.1300.10">
    <property type="entry name" value="Amidase signature (AS) domain"/>
    <property type="match status" value="1"/>
</dbReference>